<dbReference type="GeneID" id="66102579"/>
<dbReference type="RefSeq" id="XP_043045213.1">
    <property type="nucleotide sequence ID" value="XM_043180283.1"/>
</dbReference>
<keyword evidence="3" id="KW-1185">Reference proteome</keyword>
<feature type="signal peptide" evidence="1">
    <location>
        <begin position="1"/>
        <end position="21"/>
    </location>
</feature>
<sequence length="134" mass="15246">MQCALVLAAFHLLGICQWCVGQYPRTHYDIISKSLTAHRRSLEHNLYGSSGTTLPQRIFFLCGNAWPTRELRFQDYAVLFANCLTFRLLSRSSRPSEPSPRNLNVTNQSRRLTKMATCQLGCLITVDPHDRACT</sequence>
<reference evidence="2" key="1">
    <citation type="submission" date="2020-11" db="EMBL/GenBank/DDBJ databases">
        <title>Adaptations for nitrogen fixation in a non-lichenized fungal sporocarp promotes dispersal by wood-feeding termites.</title>
        <authorList>
            <consortium name="DOE Joint Genome Institute"/>
            <person name="Koch R.A."/>
            <person name="Yoon G."/>
            <person name="Arayal U."/>
            <person name="Lail K."/>
            <person name="Amirebrahimi M."/>
            <person name="Labutti K."/>
            <person name="Lipzen A."/>
            <person name="Riley R."/>
            <person name="Barry K."/>
            <person name="Henrissat B."/>
            <person name="Grigoriev I.V."/>
            <person name="Herr J.R."/>
            <person name="Aime M.C."/>
        </authorList>
    </citation>
    <scope>NUCLEOTIDE SEQUENCE</scope>
    <source>
        <strain evidence="2">MCA 3950</strain>
    </source>
</reference>
<dbReference type="EMBL" id="MU250524">
    <property type="protein sequence ID" value="KAG7451713.1"/>
    <property type="molecule type" value="Genomic_DNA"/>
</dbReference>
<dbReference type="Proteomes" id="UP000812287">
    <property type="component" value="Unassembled WGS sequence"/>
</dbReference>
<proteinExistence type="predicted"/>
<comment type="caution">
    <text evidence="2">The sequence shown here is derived from an EMBL/GenBank/DDBJ whole genome shotgun (WGS) entry which is preliminary data.</text>
</comment>
<accession>A0A9P8AXK8</accession>
<organism evidence="2 3">
    <name type="scientific">Guyanagaster necrorhizus</name>
    <dbReference type="NCBI Taxonomy" id="856835"/>
    <lineage>
        <taxon>Eukaryota</taxon>
        <taxon>Fungi</taxon>
        <taxon>Dikarya</taxon>
        <taxon>Basidiomycota</taxon>
        <taxon>Agaricomycotina</taxon>
        <taxon>Agaricomycetes</taxon>
        <taxon>Agaricomycetidae</taxon>
        <taxon>Agaricales</taxon>
        <taxon>Marasmiineae</taxon>
        <taxon>Physalacriaceae</taxon>
        <taxon>Guyanagaster</taxon>
    </lineage>
</organism>
<dbReference type="AlphaFoldDB" id="A0A9P8AXK8"/>
<evidence type="ECO:0000256" key="1">
    <source>
        <dbReference type="SAM" id="SignalP"/>
    </source>
</evidence>
<gene>
    <name evidence="2" type="ORF">BT62DRAFT_262474</name>
</gene>
<evidence type="ECO:0000313" key="2">
    <source>
        <dbReference type="EMBL" id="KAG7451713.1"/>
    </source>
</evidence>
<evidence type="ECO:0000313" key="3">
    <source>
        <dbReference type="Proteomes" id="UP000812287"/>
    </source>
</evidence>
<protein>
    <recommendedName>
        <fullName evidence="4">Secreted protein</fullName>
    </recommendedName>
</protein>
<feature type="chain" id="PRO_5040213778" description="Secreted protein" evidence="1">
    <location>
        <begin position="22"/>
        <end position="134"/>
    </location>
</feature>
<keyword evidence="1" id="KW-0732">Signal</keyword>
<evidence type="ECO:0008006" key="4">
    <source>
        <dbReference type="Google" id="ProtNLM"/>
    </source>
</evidence>
<name>A0A9P8AXK8_9AGAR</name>